<dbReference type="AlphaFoldDB" id="A0A9P5YBB0"/>
<reference evidence="3" key="1">
    <citation type="submission" date="2020-11" db="EMBL/GenBank/DDBJ databases">
        <authorList>
            <consortium name="DOE Joint Genome Institute"/>
            <person name="Ahrendt S."/>
            <person name="Riley R."/>
            <person name="Andreopoulos W."/>
            <person name="Labutti K."/>
            <person name="Pangilinan J."/>
            <person name="Ruiz-Duenas F.J."/>
            <person name="Barrasa J.M."/>
            <person name="Sanchez-Garcia M."/>
            <person name="Camarero S."/>
            <person name="Miyauchi S."/>
            <person name="Serrano A."/>
            <person name="Linde D."/>
            <person name="Babiker R."/>
            <person name="Drula E."/>
            <person name="Ayuso-Fernandez I."/>
            <person name="Pacheco R."/>
            <person name="Padilla G."/>
            <person name="Ferreira P."/>
            <person name="Barriuso J."/>
            <person name="Kellner H."/>
            <person name="Castanera R."/>
            <person name="Alfaro M."/>
            <person name="Ramirez L."/>
            <person name="Pisabarro A.G."/>
            <person name="Kuo A."/>
            <person name="Tritt A."/>
            <person name="Lipzen A."/>
            <person name="He G."/>
            <person name="Yan M."/>
            <person name="Ng V."/>
            <person name="Cullen D."/>
            <person name="Martin F."/>
            <person name="Rosso M.-N."/>
            <person name="Henrissat B."/>
            <person name="Hibbett D."/>
            <person name="Martinez A.T."/>
            <person name="Grigoriev I.V."/>
        </authorList>
    </citation>
    <scope>NUCLEOTIDE SEQUENCE</scope>
    <source>
        <strain evidence="3">CBS 247.69</strain>
    </source>
</reference>
<feature type="transmembrane region" description="Helical" evidence="1">
    <location>
        <begin position="231"/>
        <end position="250"/>
    </location>
</feature>
<keyword evidence="1" id="KW-0472">Membrane</keyword>
<keyword evidence="1" id="KW-1133">Transmembrane helix</keyword>
<evidence type="ECO:0000313" key="3">
    <source>
        <dbReference type="EMBL" id="KAF9466803.1"/>
    </source>
</evidence>
<sequence>MNAFTAQVTNMTGPLLLALLINCGLHGVLCVQVHTYYMAFPKDPISIKILVYGLLAIESAQTFMIAVDGFDSFVTHKGDVPSLDDIRLLWFSVPIIGAFVASIGQLFFAYRLRVLSKTWIFSITIAILSVCTMAATLVIAVHVYKVGKISAAFTESFAPALISHLANILSDIEIIITMIYYLSRHTTISSPRLHRRVKRLIRLVLEAGALTTTANILTFLLYIIYKGSVYFVIPYVMIPKLYSITLTFILNNRIEIIGGRHNIDPGIGTFSPWNGDSRSHLGFYTKSRLGNSDIAFREVRGDKSDTDNAETVIIT</sequence>
<accession>A0A9P5YBB0</accession>
<keyword evidence="4" id="KW-1185">Reference proteome</keyword>
<feature type="transmembrane region" description="Helical" evidence="1">
    <location>
        <begin position="87"/>
        <end position="108"/>
    </location>
</feature>
<evidence type="ECO:0000313" key="4">
    <source>
        <dbReference type="Proteomes" id="UP000807353"/>
    </source>
</evidence>
<dbReference type="PANTHER" id="PTHR40465:SF1">
    <property type="entry name" value="DUF6534 DOMAIN-CONTAINING PROTEIN"/>
    <property type="match status" value="1"/>
</dbReference>
<keyword evidence="1" id="KW-0812">Transmembrane</keyword>
<dbReference type="PANTHER" id="PTHR40465">
    <property type="entry name" value="CHROMOSOME 1, WHOLE GENOME SHOTGUN SEQUENCE"/>
    <property type="match status" value="1"/>
</dbReference>
<name>A0A9P5YBB0_9AGAR</name>
<evidence type="ECO:0000256" key="1">
    <source>
        <dbReference type="SAM" id="Phobius"/>
    </source>
</evidence>
<protein>
    <recommendedName>
        <fullName evidence="2">DUF6534 domain-containing protein</fullName>
    </recommendedName>
</protein>
<dbReference type="OrthoDB" id="2868589at2759"/>
<proteinExistence type="predicted"/>
<feature type="transmembrane region" description="Helical" evidence="1">
    <location>
        <begin position="120"/>
        <end position="141"/>
    </location>
</feature>
<comment type="caution">
    <text evidence="3">The sequence shown here is derived from an EMBL/GenBank/DDBJ whole genome shotgun (WGS) entry which is preliminary data.</text>
</comment>
<feature type="transmembrane region" description="Helical" evidence="1">
    <location>
        <begin position="15"/>
        <end position="37"/>
    </location>
</feature>
<dbReference type="Proteomes" id="UP000807353">
    <property type="component" value="Unassembled WGS sequence"/>
</dbReference>
<feature type="transmembrane region" description="Helical" evidence="1">
    <location>
        <begin position="203"/>
        <end position="225"/>
    </location>
</feature>
<dbReference type="EMBL" id="MU150240">
    <property type="protein sequence ID" value="KAF9466803.1"/>
    <property type="molecule type" value="Genomic_DNA"/>
</dbReference>
<organism evidence="3 4">
    <name type="scientific">Collybia nuda</name>
    <dbReference type="NCBI Taxonomy" id="64659"/>
    <lineage>
        <taxon>Eukaryota</taxon>
        <taxon>Fungi</taxon>
        <taxon>Dikarya</taxon>
        <taxon>Basidiomycota</taxon>
        <taxon>Agaricomycotina</taxon>
        <taxon>Agaricomycetes</taxon>
        <taxon>Agaricomycetidae</taxon>
        <taxon>Agaricales</taxon>
        <taxon>Tricholomatineae</taxon>
        <taxon>Clitocybaceae</taxon>
        <taxon>Collybia</taxon>
    </lineage>
</organism>
<feature type="domain" description="DUF6534" evidence="2">
    <location>
        <begin position="168"/>
        <end position="253"/>
    </location>
</feature>
<dbReference type="InterPro" id="IPR045339">
    <property type="entry name" value="DUF6534"/>
</dbReference>
<gene>
    <name evidence="3" type="ORF">BDZ94DRAFT_1250819</name>
</gene>
<evidence type="ECO:0000259" key="2">
    <source>
        <dbReference type="Pfam" id="PF20152"/>
    </source>
</evidence>
<feature type="transmembrane region" description="Helical" evidence="1">
    <location>
        <begin position="161"/>
        <end position="182"/>
    </location>
</feature>
<feature type="transmembrane region" description="Helical" evidence="1">
    <location>
        <begin position="49"/>
        <end position="67"/>
    </location>
</feature>
<dbReference type="Pfam" id="PF20152">
    <property type="entry name" value="DUF6534"/>
    <property type="match status" value="1"/>
</dbReference>